<evidence type="ECO:0000313" key="3">
    <source>
        <dbReference type="Proteomes" id="UP000262195"/>
    </source>
</evidence>
<dbReference type="InterPro" id="IPR016130">
    <property type="entry name" value="Tyr_Pase_AS"/>
</dbReference>
<accession>A0A3D4S4E0</accession>
<dbReference type="Gene3D" id="3.90.190.10">
    <property type="entry name" value="Protein tyrosine phosphatase superfamily"/>
    <property type="match status" value="1"/>
</dbReference>
<organism evidence="2 3">
    <name type="scientific">Bavariicoccus seileri</name>
    <dbReference type="NCBI Taxonomy" id="549685"/>
    <lineage>
        <taxon>Bacteria</taxon>
        <taxon>Bacillati</taxon>
        <taxon>Bacillota</taxon>
        <taxon>Bacilli</taxon>
        <taxon>Lactobacillales</taxon>
        <taxon>Enterococcaceae</taxon>
        <taxon>Bavariicoccus</taxon>
    </lineage>
</organism>
<sequence length="252" mass="28502">METVVNFRDLGGLKTASGQTVKSKRILRSGQLVGVSEDDRRTLEKDYQLKKIIDFRSEDEIKREPDDVLEGTTYHHIDIMAGIHTMNASLESMLVSSKEDTVDQAMKKIYEEMITNDTAQRGYNTFITELSLQERGSTLFHCFAGKDRTGVGALLFLSILGVNKQQILGDYLKTNQQRKKANEALIKAMSASFTNPAQAAILETLLSVDQVYLDHSFEIINEKYGSLSYYITNILQISLNEQKALRENYLTE</sequence>
<comment type="caution">
    <text evidence="2">The sequence shown here is derived from an EMBL/GenBank/DDBJ whole genome shotgun (WGS) entry which is preliminary data.</text>
</comment>
<dbReference type="EMBL" id="DQHO01000013">
    <property type="protein sequence ID" value="HCS93352.1"/>
    <property type="molecule type" value="Genomic_DNA"/>
</dbReference>
<name>A0A3D4S4E0_9ENTE</name>
<protein>
    <submittedName>
        <fullName evidence="2">Protein-tyrosine-phosphatase</fullName>
    </submittedName>
</protein>
<dbReference type="STRING" id="1121105.GCA_000421665_00088"/>
<dbReference type="InterPro" id="IPR029021">
    <property type="entry name" value="Prot-tyrosine_phosphatase-like"/>
</dbReference>
<dbReference type="Pfam" id="PF13350">
    <property type="entry name" value="Y_phosphatase3"/>
    <property type="match status" value="1"/>
</dbReference>
<evidence type="ECO:0000256" key="1">
    <source>
        <dbReference type="ARBA" id="ARBA00009580"/>
    </source>
</evidence>
<dbReference type="GO" id="GO:0004721">
    <property type="term" value="F:phosphoprotein phosphatase activity"/>
    <property type="evidence" value="ECO:0007669"/>
    <property type="project" value="InterPro"/>
</dbReference>
<dbReference type="AlphaFoldDB" id="A0A3D4S4E0"/>
<dbReference type="Proteomes" id="UP000262195">
    <property type="component" value="Unassembled WGS sequence"/>
</dbReference>
<proteinExistence type="inferred from homology"/>
<evidence type="ECO:0000313" key="2">
    <source>
        <dbReference type="EMBL" id="HCS93352.1"/>
    </source>
</evidence>
<dbReference type="InterPro" id="IPR026893">
    <property type="entry name" value="Tyr/Ser_Pase_IphP-type"/>
</dbReference>
<dbReference type="PANTHER" id="PTHR31126:SF1">
    <property type="entry name" value="TYROSINE SPECIFIC PROTEIN PHOSPHATASES DOMAIN-CONTAINING PROTEIN"/>
    <property type="match status" value="1"/>
</dbReference>
<comment type="similarity">
    <text evidence="1">Belongs to the protein-tyrosine phosphatase family.</text>
</comment>
<dbReference type="PANTHER" id="PTHR31126">
    <property type="entry name" value="TYROSINE-PROTEIN PHOSPHATASE"/>
    <property type="match status" value="1"/>
</dbReference>
<gene>
    <name evidence="2" type="ORF">DIW15_01420</name>
</gene>
<dbReference type="PROSITE" id="PS00383">
    <property type="entry name" value="TYR_PHOSPHATASE_1"/>
    <property type="match status" value="1"/>
</dbReference>
<dbReference type="SUPFAM" id="SSF52799">
    <property type="entry name" value="(Phosphotyrosine protein) phosphatases II"/>
    <property type="match status" value="1"/>
</dbReference>
<dbReference type="RefSeq" id="WP_022795387.1">
    <property type="nucleotide sequence ID" value="NZ_JBQEAI010000054.1"/>
</dbReference>
<reference evidence="2 3" key="1">
    <citation type="journal article" date="2018" name="Nat. Biotechnol.">
        <title>A standardized bacterial taxonomy based on genome phylogeny substantially revises the tree of life.</title>
        <authorList>
            <person name="Parks D.H."/>
            <person name="Chuvochina M."/>
            <person name="Waite D.W."/>
            <person name="Rinke C."/>
            <person name="Skarshewski A."/>
            <person name="Chaumeil P.A."/>
            <person name="Hugenholtz P."/>
        </authorList>
    </citation>
    <scope>NUCLEOTIDE SEQUENCE [LARGE SCALE GENOMIC DNA]</scope>
    <source>
        <strain evidence="2">UBA11306</strain>
    </source>
</reference>